<feature type="compositionally biased region" description="Gly residues" evidence="2">
    <location>
        <begin position="439"/>
        <end position="482"/>
    </location>
</feature>
<accession>A0AA41Q104</accession>
<dbReference type="Proteomes" id="UP001165378">
    <property type="component" value="Unassembled WGS sequence"/>
</dbReference>
<dbReference type="Pfam" id="PF12849">
    <property type="entry name" value="PBP_like_2"/>
    <property type="match status" value="1"/>
</dbReference>
<proteinExistence type="inferred from homology"/>
<dbReference type="PANTHER" id="PTHR42996:SF1">
    <property type="entry name" value="PHOSPHATE-BINDING PROTEIN PSTS"/>
    <property type="match status" value="1"/>
</dbReference>
<dbReference type="RefSeq" id="WP_235053150.1">
    <property type="nucleotide sequence ID" value="NZ_JAKFHA010000009.1"/>
</dbReference>
<keyword evidence="3" id="KW-1133">Transmembrane helix</keyword>
<dbReference type="PANTHER" id="PTHR42996">
    <property type="entry name" value="PHOSPHATE-BINDING PROTEIN PSTS"/>
    <property type="match status" value="1"/>
</dbReference>
<feature type="compositionally biased region" description="Gly residues" evidence="2">
    <location>
        <begin position="518"/>
        <end position="537"/>
    </location>
</feature>
<evidence type="ECO:0000256" key="2">
    <source>
        <dbReference type="SAM" id="MobiDB-lite"/>
    </source>
</evidence>
<evidence type="ECO:0000256" key="1">
    <source>
        <dbReference type="ARBA" id="ARBA00008725"/>
    </source>
</evidence>
<evidence type="ECO:0000313" key="5">
    <source>
        <dbReference type="EMBL" id="MCF2528980.1"/>
    </source>
</evidence>
<dbReference type="SUPFAM" id="SSF53850">
    <property type="entry name" value="Periplasmic binding protein-like II"/>
    <property type="match status" value="1"/>
</dbReference>
<dbReference type="AlphaFoldDB" id="A0AA41Q104"/>
<feature type="region of interest" description="Disordered" evidence="2">
    <location>
        <begin position="422"/>
        <end position="541"/>
    </location>
</feature>
<dbReference type="InterPro" id="IPR024370">
    <property type="entry name" value="PBP_domain"/>
</dbReference>
<keyword evidence="6" id="KW-1185">Reference proteome</keyword>
<protein>
    <submittedName>
        <fullName evidence="5">Phosphate ABC transporter substrate-binding protein PstS</fullName>
    </submittedName>
</protein>
<organism evidence="5 6">
    <name type="scientific">Yinghuangia soli</name>
    <dbReference type="NCBI Taxonomy" id="2908204"/>
    <lineage>
        <taxon>Bacteria</taxon>
        <taxon>Bacillati</taxon>
        <taxon>Actinomycetota</taxon>
        <taxon>Actinomycetes</taxon>
        <taxon>Kitasatosporales</taxon>
        <taxon>Streptomycetaceae</taxon>
        <taxon>Yinghuangia</taxon>
    </lineage>
</organism>
<keyword evidence="3" id="KW-0812">Transmembrane</keyword>
<gene>
    <name evidence="5" type="ORF">LZ495_17385</name>
</gene>
<feature type="transmembrane region" description="Helical" evidence="3">
    <location>
        <begin position="560"/>
        <end position="584"/>
    </location>
</feature>
<comment type="similarity">
    <text evidence="1">Belongs to the PstS family.</text>
</comment>
<sequence length="597" mass="60623">MNPFMDPLVNPLVNPRADGRTARGAERARTSPIARFLRLGAALGLGVVMTVASAPPANAAMEPVYGSGSTWSQVAVDQWTRDVAGRGIKVNYGGGGSTLGRTQFLSKTTDFAVSEIPFQPPYRGVDGTVYNELEQARVAGINYAYLPIVAGGTSFMYHLKIRGQLVRNLQLSPRTIAKIFTGQIKVWNHADIKADNPSIPNLPATPVTPVVRSDGSGTSAQFSLFMSKQTSDIWTKGMTSDFPVPEGAKAQPGSDGVANWVAAGYGDGSITYVEYAYAKQRNFPVASVRNFSGAYVQPTADAVAIALTRVELADDSTQKLDGVYTMPDPRAYPVSSYSYMIVPTNIASGSRFTAGRGETLGRFIRYFLCDGQKQVATLGYSPLPPQLVRFGYDAVKRIPGAPDPGALPRDLNNITQAEYEACPNPTFQPGFIRPIDRSGTGGGSSGGGAAAGGGTGGSRTSGGGSAAGASSGSGGASAGGATGASTAGAATGGDAAGGASGGDPAGEGPAGDADGDGVADGTGDSAGGSGGSGGSGNTSGPVAQSAGAIDLNDPPAVPAIWFYALAIGCLALAVGGGPAFYAYLDRRRGAVGVASDR</sequence>
<feature type="compositionally biased region" description="Gly residues" evidence="2">
    <location>
        <begin position="490"/>
        <end position="509"/>
    </location>
</feature>
<evidence type="ECO:0000256" key="3">
    <source>
        <dbReference type="SAM" id="Phobius"/>
    </source>
</evidence>
<evidence type="ECO:0000313" key="6">
    <source>
        <dbReference type="Proteomes" id="UP001165378"/>
    </source>
</evidence>
<evidence type="ECO:0000259" key="4">
    <source>
        <dbReference type="Pfam" id="PF12849"/>
    </source>
</evidence>
<reference evidence="5" key="1">
    <citation type="submission" date="2022-01" db="EMBL/GenBank/DDBJ databases">
        <title>Genome-Based Taxonomic Classification of the Phylum Actinobacteria.</title>
        <authorList>
            <person name="Gao Y."/>
        </authorList>
    </citation>
    <scope>NUCLEOTIDE SEQUENCE</scope>
    <source>
        <strain evidence="5">KLBMP 8922</strain>
    </source>
</reference>
<feature type="compositionally biased region" description="Basic and acidic residues" evidence="2">
    <location>
        <begin position="17"/>
        <end position="27"/>
    </location>
</feature>
<name>A0AA41Q104_9ACTN</name>
<dbReference type="CDD" id="cd13565">
    <property type="entry name" value="PBP2_PstS"/>
    <property type="match status" value="1"/>
</dbReference>
<keyword evidence="3" id="KW-0472">Membrane</keyword>
<dbReference type="EMBL" id="JAKFHA010000009">
    <property type="protein sequence ID" value="MCF2528980.1"/>
    <property type="molecule type" value="Genomic_DNA"/>
</dbReference>
<dbReference type="Gene3D" id="3.40.190.10">
    <property type="entry name" value="Periplasmic binding protein-like II"/>
    <property type="match status" value="2"/>
</dbReference>
<dbReference type="InterPro" id="IPR050962">
    <property type="entry name" value="Phosphate-bind_PstS"/>
</dbReference>
<comment type="caution">
    <text evidence="5">The sequence shown here is derived from an EMBL/GenBank/DDBJ whole genome shotgun (WGS) entry which is preliminary data.</text>
</comment>
<feature type="region of interest" description="Disordered" evidence="2">
    <location>
        <begin position="1"/>
        <end position="27"/>
    </location>
</feature>
<feature type="domain" description="PBP" evidence="4">
    <location>
        <begin position="56"/>
        <end position="370"/>
    </location>
</feature>